<keyword evidence="1" id="KW-1133">Transmembrane helix</keyword>
<proteinExistence type="predicted"/>
<evidence type="ECO:0000256" key="1">
    <source>
        <dbReference type="SAM" id="Phobius"/>
    </source>
</evidence>
<feature type="transmembrane region" description="Helical" evidence="1">
    <location>
        <begin position="90"/>
        <end position="109"/>
    </location>
</feature>
<reference evidence="2" key="1">
    <citation type="submission" date="2016-10" db="EMBL/GenBank/DDBJ databases">
        <authorList>
            <person name="de Groot N.N."/>
        </authorList>
    </citation>
    <scope>NUCLEOTIDE SEQUENCE</scope>
</reference>
<evidence type="ECO:0000313" key="2">
    <source>
        <dbReference type="EMBL" id="SFV68778.1"/>
    </source>
</evidence>
<accession>A0A1W1CSC7</accession>
<feature type="transmembrane region" description="Helical" evidence="1">
    <location>
        <begin position="58"/>
        <end position="84"/>
    </location>
</feature>
<name>A0A1W1CSC7_9ZZZZ</name>
<dbReference type="EMBL" id="FPHM01000125">
    <property type="protein sequence ID" value="SFV68778.1"/>
    <property type="molecule type" value="Genomic_DNA"/>
</dbReference>
<gene>
    <name evidence="2" type="ORF">MNB_SV-13-692</name>
</gene>
<organism evidence="2">
    <name type="scientific">hydrothermal vent metagenome</name>
    <dbReference type="NCBI Taxonomy" id="652676"/>
    <lineage>
        <taxon>unclassified sequences</taxon>
        <taxon>metagenomes</taxon>
        <taxon>ecological metagenomes</taxon>
    </lineage>
</organism>
<dbReference type="AlphaFoldDB" id="A0A1W1CSC7"/>
<feature type="transmembrane region" description="Helical" evidence="1">
    <location>
        <begin position="12"/>
        <end position="37"/>
    </location>
</feature>
<keyword evidence="1" id="KW-0472">Membrane</keyword>
<keyword evidence="1" id="KW-0812">Transmembrane</keyword>
<sequence length="192" mass="22823">MLIAMKNKILSLLQFILVIIYILFEALIWDGIAKPIYEAIHSLKILQKLEAKLQRMNASVILGIFIFLLTLVEVFGLYAGVLFVSGQVGLGLTLYIAKIPVAAFTFWLFRVTEDKLMQFAWFKWLYDKLIAGIEWLKSREIYKKTMEKMKLLKENIKAWYRRFKEKYLSRESVFLRTLKQRYQVLKERLKKK</sequence>
<protein>
    <submittedName>
        <fullName evidence="2">Bll5565 protein</fullName>
    </submittedName>
</protein>